<feature type="region of interest" description="Disordered" evidence="1">
    <location>
        <begin position="156"/>
        <end position="179"/>
    </location>
</feature>
<feature type="compositionally biased region" description="Basic and acidic residues" evidence="1">
    <location>
        <begin position="33"/>
        <end position="48"/>
    </location>
</feature>
<accession>A0ABX8A6H9</accession>
<dbReference type="RefSeq" id="WP_211912823.1">
    <property type="nucleotide sequence ID" value="NZ_CP036498.1"/>
</dbReference>
<gene>
    <name evidence="2" type="ORF">RPMA_10850</name>
</gene>
<dbReference type="Proteomes" id="UP000682843">
    <property type="component" value="Chromosome"/>
</dbReference>
<keyword evidence="3" id="KW-1185">Reference proteome</keyword>
<proteinExistence type="predicted"/>
<reference evidence="2 3" key="1">
    <citation type="submission" date="2019-02" db="EMBL/GenBank/DDBJ databases">
        <title>Emended description of the genus Rhodopseudomonas and description of Rhodopseudomonas albus sp. nov., a non-phototrophic, heavy-metal-tolerant bacterium isolated from garden soil.</title>
        <authorList>
            <person name="Bao Z."/>
            <person name="Cao W.W."/>
            <person name="Sato Y."/>
            <person name="Nishizawa T."/>
            <person name="Zhao J."/>
            <person name="Guo Y."/>
            <person name="Ohta H."/>
        </authorList>
    </citation>
    <scope>NUCLEOTIDE SEQUENCE [LARGE SCALE GENOMIC DNA]</scope>
    <source>
        <strain evidence="2 3">SK50-23</strain>
    </source>
</reference>
<sequence>MARKSKVRTVQKPARAVAACDVRTRKTATSETARQKRGDLKSTADTEQKRKVAVGVKRSQRVRAAKPAAISCGAESPDLSVLKGDIAVPVAVASLPKRKHLASRLQLINRLADVIARRLDAIDGITAGAGCNMADGERQARTIAMLVRVLNELKKEQGGDKRGPDYNADRPRDLDELRERLSHRLAERIDGRSTLPVVDHAGGGDPVSG</sequence>
<dbReference type="EMBL" id="CP036498">
    <property type="protein sequence ID" value="QUS39279.1"/>
    <property type="molecule type" value="Genomic_DNA"/>
</dbReference>
<feature type="region of interest" description="Disordered" evidence="1">
    <location>
        <begin position="22"/>
        <end position="48"/>
    </location>
</feature>
<evidence type="ECO:0000313" key="2">
    <source>
        <dbReference type="EMBL" id="QUS39279.1"/>
    </source>
</evidence>
<protein>
    <submittedName>
        <fullName evidence="2">Uncharacterized protein</fullName>
    </submittedName>
</protein>
<evidence type="ECO:0000256" key="1">
    <source>
        <dbReference type="SAM" id="MobiDB-lite"/>
    </source>
</evidence>
<evidence type="ECO:0000313" key="3">
    <source>
        <dbReference type="Proteomes" id="UP000682843"/>
    </source>
</evidence>
<organism evidence="2 3">
    <name type="scientific">Tardiphaga alba</name>
    <dbReference type="NCBI Taxonomy" id="340268"/>
    <lineage>
        <taxon>Bacteria</taxon>
        <taxon>Pseudomonadati</taxon>
        <taxon>Pseudomonadota</taxon>
        <taxon>Alphaproteobacteria</taxon>
        <taxon>Hyphomicrobiales</taxon>
        <taxon>Nitrobacteraceae</taxon>
        <taxon>Tardiphaga</taxon>
    </lineage>
</organism>
<name>A0ABX8A6H9_9BRAD</name>